<dbReference type="InterPro" id="IPR001079">
    <property type="entry name" value="Galectin_CRD"/>
</dbReference>
<proteinExistence type="predicted"/>
<dbReference type="PROSITE" id="PS00018">
    <property type="entry name" value="EF_HAND_1"/>
    <property type="match status" value="1"/>
</dbReference>
<dbReference type="GO" id="GO:0030246">
    <property type="term" value="F:carbohydrate binding"/>
    <property type="evidence" value="ECO:0007669"/>
    <property type="project" value="UniProtKB-UniRule"/>
</dbReference>
<evidence type="ECO:0000256" key="1">
    <source>
        <dbReference type="RuleBase" id="RU102079"/>
    </source>
</evidence>
<dbReference type="InterPro" id="IPR018247">
    <property type="entry name" value="EF_Hand_1_Ca_BS"/>
</dbReference>
<accession>A0A7S4D138</accession>
<name>A0A7S4D138_9EUGL</name>
<keyword evidence="1" id="KW-0430">Lectin</keyword>
<dbReference type="EMBL" id="HBJA01067900">
    <property type="protein sequence ID" value="CAE0812758.1"/>
    <property type="molecule type" value="Transcribed_RNA"/>
</dbReference>
<dbReference type="Gene3D" id="2.60.120.200">
    <property type="match status" value="1"/>
</dbReference>
<dbReference type="SUPFAM" id="SSF49899">
    <property type="entry name" value="Concanavalin A-like lectins/glucanases"/>
    <property type="match status" value="1"/>
</dbReference>
<evidence type="ECO:0000313" key="3">
    <source>
        <dbReference type="EMBL" id="CAE0812758.1"/>
    </source>
</evidence>
<dbReference type="PROSITE" id="PS51304">
    <property type="entry name" value="GALECTIN"/>
    <property type="match status" value="1"/>
</dbReference>
<evidence type="ECO:0000259" key="2">
    <source>
        <dbReference type="PROSITE" id="PS51304"/>
    </source>
</evidence>
<reference evidence="3" key="1">
    <citation type="submission" date="2021-01" db="EMBL/GenBank/DDBJ databases">
        <authorList>
            <person name="Corre E."/>
            <person name="Pelletier E."/>
            <person name="Niang G."/>
            <person name="Scheremetjew M."/>
            <person name="Finn R."/>
            <person name="Kale V."/>
            <person name="Holt S."/>
            <person name="Cochrane G."/>
            <person name="Meng A."/>
            <person name="Brown T."/>
            <person name="Cohen L."/>
        </authorList>
    </citation>
    <scope>NUCLEOTIDE SEQUENCE</scope>
    <source>
        <strain evidence="3">CCMP1594</strain>
    </source>
</reference>
<protein>
    <recommendedName>
        <fullName evidence="1">Galectin</fullName>
    </recommendedName>
</protein>
<dbReference type="Pfam" id="PF00337">
    <property type="entry name" value="Gal-bind_lectin"/>
    <property type="match status" value="1"/>
</dbReference>
<dbReference type="AlphaFoldDB" id="A0A7S4D138"/>
<sequence length="428" mass="49540">MAPGDSIRTSGGIIVNFYNRFREIMFHWRPRFEQRAIARAVLRNNDWRGEERHGGWPFNGTGMDQEVVLTATAWGWEVTIEGTRRPEFDYPKYFPSPISEVQGAQYVNFKGHCSGTEATLNVWGLFEASRSPTQSFWDGIPVCPWMKLPRNIRYPRFAAQIDPEANEVVRDCIQRLNKRQDDGEILWAPEPSTGSLLQPVALGGWHGASNDPDWDYSVLLRRDLPTEDLCRAAQVPDYIIGIWDLTVLAHQLRPQFARRCRCEYQELPVPCPTNAYALLDREFAPSWWVPIRKGGKNINTAKLPQWGDPNGPERTSWFMSTGKDSLEVLRDMDRSNDGNVDMSEVERYLSGQESFNMEWYKYSKRRSPCRLVNGQVHLNHTLWWFTLIDRALDHEWVANKPADLRKVYVPPRFERHAELCRAILDGRG</sequence>
<organism evidence="3">
    <name type="scientific">Eutreptiella gymnastica</name>
    <dbReference type="NCBI Taxonomy" id="73025"/>
    <lineage>
        <taxon>Eukaryota</taxon>
        <taxon>Discoba</taxon>
        <taxon>Euglenozoa</taxon>
        <taxon>Euglenida</taxon>
        <taxon>Spirocuta</taxon>
        <taxon>Euglenophyceae</taxon>
        <taxon>Eutreptiales</taxon>
        <taxon>Eutreptiaceae</taxon>
        <taxon>Eutreptiella</taxon>
    </lineage>
</organism>
<gene>
    <name evidence="3" type="ORF">EGYM00163_LOCUS23908</name>
</gene>
<feature type="domain" description="Galectin" evidence="2">
    <location>
        <begin position="1"/>
        <end position="121"/>
    </location>
</feature>
<dbReference type="InterPro" id="IPR013320">
    <property type="entry name" value="ConA-like_dom_sf"/>
</dbReference>